<keyword evidence="2" id="KW-1185">Reference proteome</keyword>
<dbReference type="RefSeq" id="WP_187754667.1">
    <property type="nucleotide sequence ID" value="NZ_JABURY010000006.1"/>
</dbReference>
<gene>
    <name evidence="1" type="ORF">FcAc13_02770</name>
</gene>
<evidence type="ECO:0000313" key="2">
    <source>
        <dbReference type="Proteomes" id="UP000651208"/>
    </source>
</evidence>
<comment type="caution">
    <text evidence="1">The sequence shown here is derived from an EMBL/GenBank/DDBJ whole genome shotgun (WGS) entry which is preliminary data.</text>
</comment>
<reference evidence="1 2" key="1">
    <citation type="submission" date="2020-06" db="EMBL/GenBank/DDBJ databases">
        <title>Frischella cerana isolated from Apis cerana gut homogenate.</title>
        <authorList>
            <person name="Wolter L.A."/>
            <person name="Suenami S."/>
            <person name="Miyazaki R."/>
        </authorList>
    </citation>
    <scope>NUCLEOTIDE SEQUENCE [LARGE SCALE GENOMIC DNA]</scope>
    <source>
        <strain evidence="1 2">Ac13</strain>
    </source>
</reference>
<protein>
    <submittedName>
        <fullName evidence="1">Uncharacterized protein</fullName>
    </submittedName>
</protein>
<dbReference type="Proteomes" id="UP000651208">
    <property type="component" value="Unassembled WGS sequence"/>
</dbReference>
<accession>A0ABR7QVH6</accession>
<organism evidence="1 2">
    <name type="scientific">Frischella japonica</name>
    <dbReference type="NCBI Taxonomy" id="2741544"/>
    <lineage>
        <taxon>Bacteria</taxon>
        <taxon>Pseudomonadati</taxon>
        <taxon>Pseudomonadota</taxon>
        <taxon>Gammaproteobacteria</taxon>
        <taxon>Orbales</taxon>
        <taxon>Orbaceae</taxon>
        <taxon>Frischella</taxon>
    </lineage>
</organism>
<proteinExistence type="predicted"/>
<name>A0ABR7QVH6_9GAMM</name>
<dbReference type="EMBL" id="JABURY010000006">
    <property type="protein sequence ID" value="MBC9130229.1"/>
    <property type="molecule type" value="Genomic_DNA"/>
</dbReference>
<sequence>MLTPHINTNSDVLVELVLMSGEALHMQLITKTFLNYSCDQIDVRNEFMYTAGITLFECR</sequence>
<dbReference type="InterPro" id="IPR035994">
    <property type="entry name" value="Nucleoside_phosphorylase_sf"/>
</dbReference>
<dbReference type="SUPFAM" id="SSF53167">
    <property type="entry name" value="Purine and uridine phosphorylases"/>
    <property type="match status" value="1"/>
</dbReference>
<evidence type="ECO:0000313" key="1">
    <source>
        <dbReference type="EMBL" id="MBC9130229.1"/>
    </source>
</evidence>